<evidence type="ECO:0000313" key="1">
    <source>
        <dbReference type="EMBL" id="MEQ2306346.1"/>
    </source>
</evidence>
<reference evidence="1 2" key="1">
    <citation type="submission" date="2021-06" db="EMBL/GenBank/DDBJ databases">
        <authorList>
            <person name="Palmer J.M."/>
        </authorList>
    </citation>
    <scope>NUCLEOTIDE SEQUENCE [LARGE SCALE GENOMIC DNA]</scope>
    <source>
        <strain evidence="1 2">AS_MEX2019</strain>
        <tissue evidence="1">Muscle</tissue>
    </source>
</reference>
<organism evidence="1 2">
    <name type="scientific">Ameca splendens</name>
    <dbReference type="NCBI Taxonomy" id="208324"/>
    <lineage>
        <taxon>Eukaryota</taxon>
        <taxon>Metazoa</taxon>
        <taxon>Chordata</taxon>
        <taxon>Craniata</taxon>
        <taxon>Vertebrata</taxon>
        <taxon>Euteleostomi</taxon>
        <taxon>Actinopterygii</taxon>
        <taxon>Neopterygii</taxon>
        <taxon>Teleostei</taxon>
        <taxon>Neoteleostei</taxon>
        <taxon>Acanthomorphata</taxon>
        <taxon>Ovalentaria</taxon>
        <taxon>Atherinomorphae</taxon>
        <taxon>Cyprinodontiformes</taxon>
        <taxon>Goodeidae</taxon>
        <taxon>Ameca</taxon>
    </lineage>
</organism>
<dbReference type="Proteomes" id="UP001469553">
    <property type="component" value="Unassembled WGS sequence"/>
</dbReference>
<accession>A0ABV0ZLG6</accession>
<evidence type="ECO:0000313" key="2">
    <source>
        <dbReference type="Proteomes" id="UP001469553"/>
    </source>
</evidence>
<proteinExistence type="predicted"/>
<sequence length="97" mass="10841">MQSGKQTWKHQVKTSLEAEHCIRFPPTVLFVIHPVHPVAVHRPRDTFRAPVPRVSVSSPVCVPACNTQTDEDWLIKLKITFLFLVVSSGKNVGKGRG</sequence>
<keyword evidence="2" id="KW-1185">Reference proteome</keyword>
<protein>
    <submittedName>
        <fullName evidence="1">Uncharacterized protein</fullName>
    </submittedName>
</protein>
<name>A0ABV0ZLG6_9TELE</name>
<dbReference type="EMBL" id="JAHRIP010066203">
    <property type="protein sequence ID" value="MEQ2306346.1"/>
    <property type="molecule type" value="Genomic_DNA"/>
</dbReference>
<comment type="caution">
    <text evidence="1">The sequence shown here is derived from an EMBL/GenBank/DDBJ whole genome shotgun (WGS) entry which is preliminary data.</text>
</comment>
<gene>
    <name evidence="1" type="ORF">AMECASPLE_007325</name>
</gene>